<protein>
    <submittedName>
        <fullName evidence="2">Uncharacterized protein</fullName>
    </submittedName>
</protein>
<evidence type="ECO:0000313" key="3">
    <source>
        <dbReference type="Proteomes" id="UP000295083"/>
    </source>
</evidence>
<evidence type="ECO:0000256" key="1">
    <source>
        <dbReference type="SAM" id="MobiDB-lite"/>
    </source>
</evidence>
<sequence length="328" mass="34984">MSSYGIKAASSPPLDLCDLISISTKATNMPFSPDFFLAALAVLGTFAKSAAAQYSNASAYENCSVAIRDFVNQRDVFGDFNSSGTTAFRMGRSADDWYVSVGISDSRHGLVTYDGYPTGQGVNVFLSVPESLVGSQRGNDTLYCPYRFQSQNVSSSAGSGEESCSRVLSDRCLEALRSAAGPRDDGCPRIDVADDCDGMSTEQWTLAPSNFSDGTCALGALPRVSLPDGYRSYSADVGRLLFPADRNLTEFNAYDLRVRQAVPILITSRMVGSEETHVAMACTSPDEVSSGSREPDADFPPSASSTLRSGKVALWAFLTAFTLAILLA</sequence>
<comment type="caution">
    <text evidence="2">The sequence shown here is derived from an EMBL/GenBank/DDBJ whole genome shotgun (WGS) entry which is preliminary data.</text>
</comment>
<evidence type="ECO:0000313" key="2">
    <source>
        <dbReference type="EMBL" id="TDZ34954.1"/>
    </source>
</evidence>
<dbReference type="EMBL" id="QAPG01000047">
    <property type="protein sequence ID" value="TDZ34954.1"/>
    <property type="molecule type" value="Genomic_DNA"/>
</dbReference>
<name>A0A4R8QFU4_9PEZI</name>
<organism evidence="2 3">
    <name type="scientific">Colletotrichum spinosum</name>
    <dbReference type="NCBI Taxonomy" id="1347390"/>
    <lineage>
        <taxon>Eukaryota</taxon>
        <taxon>Fungi</taxon>
        <taxon>Dikarya</taxon>
        <taxon>Ascomycota</taxon>
        <taxon>Pezizomycotina</taxon>
        <taxon>Sordariomycetes</taxon>
        <taxon>Hypocreomycetidae</taxon>
        <taxon>Glomerellales</taxon>
        <taxon>Glomerellaceae</taxon>
        <taxon>Colletotrichum</taxon>
        <taxon>Colletotrichum orbiculare species complex</taxon>
    </lineage>
</organism>
<dbReference type="Proteomes" id="UP000295083">
    <property type="component" value="Unassembled WGS sequence"/>
</dbReference>
<proteinExistence type="predicted"/>
<dbReference type="AlphaFoldDB" id="A0A4R8QFU4"/>
<feature type="region of interest" description="Disordered" evidence="1">
    <location>
        <begin position="284"/>
        <end position="305"/>
    </location>
</feature>
<accession>A0A4R8QFU4</accession>
<reference evidence="2 3" key="1">
    <citation type="submission" date="2018-11" db="EMBL/GenBank/DDBJ databases">
        <title>Genome sequence and assembly of Colletotrichum spinosum.</title>
        <authorList>
            <person name="Gan P."/>
            <person name="Shirasu K."/>
        </authorList>
    </citation>
    <scope>NUCLEOTIDE SEQUENCE [LARGE SCALE GENOMIC DNA]</scope>
    <source>
        <strain evidence="2 3">CBS 515.97</strain>
    </source>
</reference>
<keyword evidence="3" id="KW-1185">Reference proteome</keyword>
<gene>
    <name evidence="2" type="ORF">C8035_v010207</name>
</gene>